<evidence type="ECO:0000259" key="3">
    <source>
        <dbReference type="Pfam" id="PF13731"/>
    </source>
</evidence>
<organism evidence="4 5">
    <name type="scientific">Candidatus Enterococcus palustris</name>
    <dbReference type="NCBI Taxonomy" id="1834189"/>
    <lineage>
        <taxon>Bacteria</taxon>
        <taxon>Bacillati</taxon>
        <taxon>Bacillota</taxon>
        <taxon>Bacilli</taxon>
        <taxon>Lactobacillales</taxon>
        <taxon>Enterococcaceae</taxon>
        <taxon>Enterococcus</taxon>
    </lineage>
</organism>
<evidence type="ECO:0000313" key="5">
    <source>
        <dbReference type="Proteomes" id="UP000194948"/>
    </source>
</evidence>
<name>A0AAQ3W9D6_9ENTE</name>
<sequence length="277" mass="29139">MKTRTLCTVALAAIVSASLAGSATAFADEHSLKGKGIIEIIEDNGDNEDIDPEKPGTIKPEDPNTVDKNPVFGPITIDRVAVLNFGQQKVSTKTETYTAAEIPVTEVAPDGTETAGKVRGPYVQWTDKRAGDDHTYSIKAEMTKQFTHTTKTTKSLDKATIAYTNGLLNSTQENINYWPAGEPTNFTLGNGTTNPGAGKQLVFDNAASTGAVGLGTYSAEFGQSADFTAANILRPGASTAGVGKSASSVSLNVPAQTIELGTYEADITWSIEYTPAP</sequence>
<feature type="chain" id="PRO_5042879920" description="WxL domain-containing protein" evidence="2">
    <location>
        <begin position="28"/>
        <end position="277"/>
    </location>
</feature>
<accession>A0AAQ3W9D6</accession>
<proteinExistence type="predicted"/>
<feature type="region of interest" description="Disordered" evidence="1">
    <location>
        <begin position="43"/>
        <end position="67"/>
    </location>
</feature>
<protein>
    <recommendedName>
        <fullName evidence="3">WxL domain-containing protein</fullName>
    </recommendedName>
</protein>
<evidence type="ECO:0000313" key="4">
    <source>
        <dbReference type="EMBL" id="WYK00532.1"/>
    </source>
</evidence>
<dbReference type="Pfam" id="PF13731">
    <property type="entry name" value="WxL"/>
    <property type="match status" value="1"/>
</dbReference>
<gene>
    <name evidence="4" type="ORF">A5821_001630</name>
</gene>
<reference evidence="5" key="1">
    <citation type="submission" date="2017-05" db="EMBL/GenBank/DDBJ databases">
        <title>The Genome Sequence of EEnterococcus faecalis 9F2_4866.</title>
        <authorList>
            <consortium name="The Broad Institute Genomics Platform"/>
            <consortium name="The Broad Institute Genomic Center for Infectious Diseases"/>
            <person name="Earl A."/>
            <person name="Manson A."/>
            <person name="Schwartman J."/>
            <person name="Gilmore M."/>
            <person name="Abouelleil A."/>
            <person name="Cao P."/>
            <person name="Chapman S."/>
            <person name="Cusick C."/>
            <person name="Shea T."/>
            <person name="Young S."/>
            <person name="Neafsey D."/>
            <person name="Nusbaum C."/>
            <person name="Birren B."/>
        </authorList>
    </citation>
    <scope>NUCLEOTIDE SEQUENCE [LARGE SCALE GENOMIC DNA]</scope>
    <source>
        <strain evidence="5">7F3_DIV0205</strain>
    </source>
</reference>
<reference evidence="4 5" key="2">
    <citation type="submission" date="2024-03" db="EMBL/GenBank/DDBJ databases">
        <title>The Genome Sequence of Enterococcus sp. DIV0205d.</title>
        <authorList>
            <consortium name="The Broad Institute Genomics Platform"/>
            <consortium name="The Broad Institute Microbial Omics Core"/>
            <consortium name="The Broad Institute Genomic Center for Infectious Diseases"/>
            <person name="Earl A."/>
            <person name="Manson A."/>
            <person name="Gilmore M."/>
            <person name="Schwartman J."/>
            <person name="Shea T."/>
            <person name="Abouelleil A."/>
            <person name="Cao P."/>
            <person name="Chapman S."/>
            <person name="Cusick C."/>
            <person name="Young S."/>
            <person name="Neafsey D."/>
            <person name="Nusbaum C."/>
            <person name="Birren B."/>
        </authorList>
    </citation>
    <scope>NUCLEOTIDE SEQUENCE [LARGE SCALE GENOMIC DNA]</scope>
    <source>
        <strain evidence="4 5">7F3_DIV0205</strain>
    </source>
</reference>
<feature type="compositionally biased region" description="Basic and acidic residues" evidence="1">
    <location>
        <begin position="52"/>
        <end position="62"/>
    </location>
</feature>
<dbReference type="RefSeq" id="WP_086314060.1">
    <property type="nucleotide sequence ID" value="NZ_CP147244.1"/>
</dbReference>
<keyword evidence="5" id="KW-1185">Reference proteome</keyword>
<dbReference type="Proteomes" id="UP000194948">
    <property type="component" value="Chromosome"/>
</dbReference>
<feature type="signal peptide" evidence="2">
    <location>
        <begin position="1"/>
        <end position="27"/>
    </location>
</feature>
<evidence type="ECO:0000256" key="1">
    <source>
        <dbReference type="SAM" id="MobiDB-lite"/>
    </source>
</evidence>
<dbReference type="AlphaFoldDB" id="A0AAQ3W9D6"/>
<evidence type="ECO:0000256" key="2">
    <source>
        <dbReference type="SAM" id="SignalP"/>
    </source>
</evidence>
<dbReference type="EMBL" id="CP147244">
    <property type="protein sequence ID" value="WYK00532.1"/>
    <property type="molecule type" value="Genomic_DNA"/>
</dbReference>
<feature type="domain" description="WxL" evidence="3">
    <location>
        <begin position="29"/>
        <end position="275"/>
    </location>
</feature>
<dbReference type="InterPro" id="IPR027994">
    <property type="entry name" value="WxL_dom"/>
</dbReference>
<keyword evidence="2" id="KW-0732">Signal</keyword>